<evidence type="ECO:0000313" key="3">
    <source>
        <dbReference type="EMBL" id="EGA65461.1"/>
    </source>
</evidence>
<dbReference type="EMBL" id="AEVS01000071">
    <property type="protein sequence ID" value="EGA65461.1"/>
    <property type="molecule type" value="Genomic_DNA"/>
</dbReference>
<evidence type="ECO:0000256" key="1">
    <source>
        <dbReference type="SAM" id="Phobius"/>
    </source>
</evidence>
<dbReference type="Proteomes" id="UP000004371">
    <property type="component" value="Unassembled WGS sequence"/>
</dbReference>
<dbReference type="STRING" id="945543.VIBR0546_14285"/>
<keyword evidence="4" id="KW-1185">Reference proteome</keyword>
<accession>E8LV76</accession>
<evidence type="ECO:0000259" key="2">
    <source>
        <dbReference type="Pfam" id="PF07811"/>
    </source>
</evidence>
<feature type="domain" description="TadE-like" evidence="2">
    <location>
        <begin position="6"/>
        <end position="48"/>
    </location>
</feature>
<dbReference type="eggNOG" id="ENOG50316GE">
    <property type="taxonomic scope" value="Bacteria"/>
</dbReference>
<name>E8LV76_9VIBR</name>
<keyword evidence="1" id="KW-0472">Membrane</keyword>
<dbReference type="RefSeq" id="WP_006879743.1">
    <property type="nucleotide sequence ID" value="NZ_AEVS01000071.1"/>
</dbReference>
<keyword evidence="1" id="KW-0812">Transmembrane</keyword>
<comment type="caution">
    <text evidence="3">The sequence shown here is derived from an EMBL/GenBank/DDBJ whole genome shotgun (WGS) entry which is preliminary data.</text>
</comment>
<dbReference type="Pfam" id="PF07811">
    <property type="entry name" value="TadE"/>
    <property type="match status" value="1"/>
</dbReference>
<keyword evidence="1" id="KW-1133">Transmembrane helix</keyword>
<dbReference type="OrthoDB" id="5876298at2"/>
<dbReference type="AlphaFoldDB" id="E8LV76"/>
<reference evidence="3 4" key="1">
    <citation type="journal article" date="2012" name="Int. J. Syst. Evol. Microbiol.">
        <title>Vibrio caribbeanicus sp. nov., isolated from the marine sponge Scleritoderma cyanea.</title>
        <authorList>
            <person name="Hoffmann M."/>
            <person name="Monday S.R."/>
            <person name="Allard M.W."/>
            <person name="Strain E.A."/>
            <person name="Whittaker P."/>
            <person name="Naum M."/>
            <person name="McCarthy P.J."/>
            <person name="Lopez J.V."/>
            <person name="Fischer M."/>
            <person name="Brown E.W."/>
        </authorList>
    </citation>
    <scope>NUCLEOTIDE SEQUENCE [LARGE SCALE GENOMIC DNA]</scope>
    <source>
        <strain evidence="3 4">LMG 20546</strain>
    </source>
</reference>
<gene>
    <name evidence="3" type="ORF">VIBR0546_14285</name>
</gene>
<organism evidence="3 4">
    <name type="scientific">Vibrio brasiliensis LMG 20546</name>
    <dbReference type="NCBI Taxonomy" id="945543"/>
    <lineage>
        <taxon>Bacteria</taxon>
        <taxon>Pseudomonadati</taxon>
        <taxon>Pseudomonadota</taxon>
        <taxon>Gammaproteobacteria</taxon>
        <taxon>Vibrionales</taxon>
        <taxon>Vibrionaceae</taxon>
        <taxon>Vibrio</taxon>
        <taxon>Vibrio oreintalis group</taxon>
    </lineage>
</organism>
<proteinExistence type="predicted"/>
<feature type="transmembrane region" description="Helical" evidence="1">
    <location>
        <begin position="12"/>
        <end position="34"/>
    </location>
</feature>
<protein>
    <recommendedName>
        <fullName evidence="2">TadE-like domain-containing protein</fullName>
    </recommendedName>
</protein>
<sequence length="142" mass="16132">MKRQQGSQTVEFTLIAFPFVLLLLAVFELTRFLWLNMVFDSAVNHAMRLARSTKPSYSADQSVEAKLASFPLIDIENLTLSSPRYAKTISDLANYRSSSASEAKLAQYIVTYDFSFLLIPKLSAMWKESMTLQRVMVVAYDN</sequence>
<dbReference type="InterPro" id="IPR012495">
    <property type="entry name" value="TadE-like_dom"/>
</dbReference>
<evidence type="ECO:0000313" key="4">
    <source>
        <dbReference type="Proteomes" id="UP000004371"/>
    </source>
</evidence>